<dbReference type="AlphaFoldDB" id="A0AA39Y3A7"/>
<reference evidence="1" key="1">
    <citation type="submission" date="2023-06" db="EMBL/GenBank/DDBJ databases">
        <title>Genome-scale phylogeny and comparative genomics of the fungal order Sordariales.</title>
        <authorList>
            <consortium name="Lawrence Berkeley National Laboratory"/>
            <person name="Hensen N."/>
            <person name="Bonometti L."/>
            <person name="Westerberg I."/>
            <person name="Brannstrom I.O."/>
            <person name="Guillou S."/>
            <person name="Cros-Aarteil S."/>
            <person name="Calhoun S."/>
            <person name="Haridas S."/>
            <person name="Kuo A."/>
            <person name="Mondo S."/>
            <person name="Pangilinan J."/>
            <person name="Riley R."/>
            <person name="Labutti K."/>
            <person name="Andreopoulos B."/>
            <person name="Lipzen A."/>
            <person name="Chen C."/>
            <person name="Yanf M."/>
            <person name="Daum C."/>
            <person name="Ng V."/>
            <person name="Clum A."/>
            <person name="Steindorff A."/>
            <person name="Ohm R."/>
            <person name="Martin F."/>
            <person name="Silar P."/>
            <person name="Natvig D."/>
            <person name="Lalanne C."/>
            <person name="Gautier V."/>
            <person name="Ament-Velasquez S.L."/>
            <person name="Kruys A."/>
            <person name="Hutchinson M.I."/>
            <person name="Powell A.J."/>
            <person name="Barry K."/>
            <person name="Miller A.N."/>
            <person name="Grigoriev I.V."/>
            <person name="Debuchy R."/>
            <person name="Gladieux P."/>
            <person name="Thoren M.H."/>
            <person name="Johannesson H."/>
        </authorList>
    </citation>
    <scope>NUCLEOTIDE SEQUENCE</scope>
    <source>
        <strain evidence="1">SMH2532-1</strain>
    </source>
</reference>
<comment type="caution">
    <text evidence="1">The sequence shown here is derived from an EMBL/GenBank/DDBJ whole genome shotgun (WGS) entry which is preliminary data.</text>
</comment>
<organism evidence="1 2">
    <name type="scientific">Cercophora newfieldiana</name>
    <dbReference type="NCBI Taxonomy" id="92897"/>
    <lineage>
        <taxon>Eukaryota</taxon>
        <taxon>Fungi</taxon>
        <taxon>Dikarya</taxon>
        <taxon>Ascomycota</taxon>
        <taxon>Pezizomycotina</taxon>
        <taxon>Sordariomycetes</taxon>
        <taxon>Sordariomycetidae</taxon>
        <taxon>Sordariales</taxon>
        <taxon>Lasiosphaeriaceae</taxon>
        <taxon>Cercophora</taxon>
    </lineage>
</organism>
<evidence type="ECO:0000313" key="2">
    <source>
        <dbReference type="Proteomes" id="UP001174936"/>
    </source>
</evidence>
<protein>
    <submittedName>
        <fullName evidence="1">Uncharacterized protein</fullName>
    </submittedName>
</protein>
<dbReference type="EMBL" id="JAULSV010000005">
    <property type="protein sequence ID" value="KAK0643740.1"/>
    <property type="molecule type" value="Genomic_DNA"/>
</dbReference>
<keyword evidence="2" id="KW-1185">Reference proteome</keyword>
<proteinExistence type="predicted"/>
<dbReference type="Proteomes" id="UP001174936">
    <property type="component" value="Unassembled WGS sequence"/>
</dbReference>
<sequence>MDFALCRSGRSGTSSSIDTVVTGNIAVSRDEAPTAENNIIGSGTEANQQSKILKTPVHKSVRKFVHARRDEKKPVPTPTLHRRYRRINTHGTEEYMYHGDSSSEEGRATNLRIGAAKPQVLANLDSLDIGSQPVYRRVPIDHDEAADDADSEASIMTSFEQIKKRQEKKKRLGKYRVRVQRRGTGRRWMKEDDHPGLKYDTAWGGASL</sequence>
<gene>
    <name evidence="1" type="ORF">B0T16DRAFT_392217</name>
</gene>
<accession>A0AA39Y3A7</accession>
<evidence type="ECO:0000313" key="1">
    <source>
        <dbReference type="EMBL" id="KAK0643740.1"/>
    </source>
</evidence>
<name>A0AA39Y3A7_9PEZI</name>